<comment type="caution">
    <text evidence="3">The sequence shown here is derived from an EMBL/GenBank/DDBJ whole genome shotgun (WGS) entry which is preliminary data.</text>
</comment>
<evidence type="ECO:0000256" key="1">
    <source>
        <dbReference type="ARBA" id="ARBA00022723"/>
    </source>
</evidence>
<dbReference type="Gene3D" id="3.30.540.30">
    <property type="match status" value="1"/>
</dbReference>
<dbReference type="Proteomes" id="UP001161757">
    <property type="component" value="Unassembled WGS sequence"/>
</dbReference>
<dbReference type="AlphaFoldDB" id="A0AAN6EPG8"/>
<dbReference type="Pfam" id="PF03571">
    <property type="entry name" value="Peptidase_M49"/>
    <property type="match status" value="1"/>
</dbReference>
<evidence type="ECO:0000256" key="2">
    <source>
        <dbReference type="ARBA" id="ARBA00022801"/>
    </source>
</evidence>
<dbReference type="GO" id="GO:0046872">
    <property type="term" value="F:metal ion binding"/>
    <property type="evidence" value="ECO:0007669"/>
    <property type="project" value="UniProtKB-KW"/>
</dbReference>
<organism evidence="3 4">
    <name type="scientific">Exophiala dermatitidis</name>
    <name type="common">Black yeast-like fungus</name>
    <name type="synonym">Wangiella dermatitidis</name>
    <dbReference type="NCBI Taxonomy" id="5970"/>
    <lineage>
        <taxon>Eukaryota</taxon>
        <taxon>Fungi</taxon>
        <taxon>Dikarya</taxon>
        <taxon>Ascomycota</taxon>
        <taxon>Pezizomycotina</taxon>
        <taxon>Eurotiomycetes</taxon>
        <taxon>Chaetothyriomycetidae</taxon>
        <taxon>Chaetothyriales</taxon>
        <taxon>Herpotrichiellaceae</taxon>
        <taxon>Exophiala</taxon>
    </lineage>
</organism>
<keyword evidence="1" id="KW-0479">Metal-binding</keyword>
<name>A0AAN6EPG8_EXODE</name>
<evidence type="ECO:0000313" key="3">
    <source>
        <dbReference type="EMBL" id="KAJ8987462.1"/>
    </source>
</evidence>
<protein>
    <submittedName>
        <fullName evidence="3">Uncharacterized protein</fullName>
    </submittedName>
</protein>
<dbReference type="GO" id="GO:0016787">
    <property type="term" value="F:hydrolase activity"/>
    <property type="evidence" value="ECO:0007669"/>
    <property type="project" value="UniProtKB-KW"/>
</dbReference>
<proteinExistence type="predicted"/>
<evidence type="ECO:0000313" key="4">
    <source>
        <dbReference type="Proteomes" id="UP001161757"/>
    </source>
</evidence>
<sequence length="134" mass="15029">MQKFVQTSKRLYPFDGSPDVCHQSQKTWINDICPSVDSNLGFVEPYRDPYAVWAEWEVAICVSDLDDTSKLDARIGNPAKFILLPFWALPGDNGGKGPFKPGVFQAPTFTRFKASHLYEACLGGNEPAELQRYP</sequence>
<gene>
    <name evidence="3" type="ORF">HRR80_008364</name>
</gene>
<reference evidence="3" key="1">
    <citation type="submission" date="2023-01" db="EMBL/GenBank/DDBJ databases">
        <title>Exophiala dermititidis isolated from Cystic Fibrosis Patient.</title>
        <authorList>
            <person name="Kurbessoian T."/>
            <person name="Crocker A."/>
            <person name="Murante D."/>
            <person name="Hogan D.A."/>
            <person name="Stajich J.E."/>
        </authorList>
    </citation>
    <scope>NUCLEOTIDE SEQUENCE</scope>
    <source>
        <strain evidence="3">Ex8</strain>
    </source>
</reference>
<accession>A0AAN6EPG8</accession>
<dbReference type="EMBL" id="JAJGCB010000024">
    <property type="protein sequence ID" value="KAJ8987462.1"/>
    <property type="molecule type" value="Genomic_DNA"/>
</dbReference>
<keyword evidence="2" id="KW-0378">Hydrolase</keyword>
<dbReference type="InterPro" id="IPR039461">
    <property type="entry name" value="Peptidase_M49"/>
</dbReference>